<dbReference type="AlphaFoldDB" id="A0A3M2LTE2"/>
<accession>A0A3M2LTE2</accession>
<organism evidence="2 3">
    <name type="scientific">Streptomyces triticirhizae</name>
    <dbReference type="NCBI Taxonomy" id="2483353"/>
    <lineage>
        <taxon>Bacteria</taxon>
        <taxon>Bacillati</taxon>
        <taxon>Actinomycetota</taxon>
        <taxon>Actinomycetes</taxon>
        <taxon>Kitasatosporales</taxon>
        <taxon>Streptomycetaceae</taxon>
        <taxon>Streptomyces</taxon>
    </lineage>
</organism>
<evidence type="ECO:0000313" key="3">
    <source>
        <dbReference type="Proteomes" id="UP000278673"/>
    </source>
</evidence>
<dbReference type="Proteomes" id="UP000278673">
    <property type="component" value="Unassembled WGS sequence"/>
</dbReference>
<feature type="region of interest" description="Disordered" evidence="1">
    <location>
        <begin position="39"/>
        <end position="78"/>
    </location>
</feature>
<protein>
    <submittedName>
        <fullName evidence="2">Uncharacterized protein</fullName>
    </submittedName>
</protein>
<keyword evidence="3" id="KW-1185">Reference proteome</keyword>
<gene>
    <name evidence="2" type="ORF">EBN88_13940</name>
</gene>
<comment type="caution">
    <text evidence="2">The sequence shown here is derived from an EMBL/GenBank/DDBJ whole genome shotgun (WGS) entry which is preliminary data.</text>
</comment>
<sequence>MGAYRAAEELAARLGRPWSARRGFLTTARSLFPRFSAERPVRRCGTRPGQGGGAGAEPGGARAARRGPGRQRAGGRRR</sequence>
<feature type="compositionally biased region" description="Basic residues" evidence="1">
    <location>
        <begin position="63"/>
        <end position="78"/>
    </location>
</feature>
<dbReference type="EMBL" id="RFFJ01000066">
    <property type="protein sequence ID" value="RMI39843.1"/>
    <property type="molecule type" value="Genomic_DNA"/>
</dbReference>
<proteinExistence type="predicted"/>
<reference evidence="2 3" key="1">
    <citation type="submission" date="2018-10" db="EMBL/GenBank/DDBJ databases">
        <title>Isolation, diversity and antifungal activity of actinobacteria from wheat.</title>
        <authorList>
            <person name="Han C."/>
        </authorList>
    </citation>
    <scope>NUCLEOTIDE SEQUENCE [LARGE SCALE GENOMIC DNA]</scope>
    <source>
        <strain evidence="2 3">NEAU-YY642</strain>
    </source>
</reference>
<evidence type="ECO:0000256" key="1">
    <source>
        <dbReference type="SAM" id="MobiDB-lite"/>
    </source>
</evidence>
<feature type="compositionally biased region" description="Gly residues" evidence="1">
    <location>
        <begin position="48"/>
        <end position="58"/>
    </location>
</feature>
<name>A0A3M2LTE2_9ACTN</name>
<evidence type="ECO:0000313" key="2">
    <source>
        <dbReference type="EMBL" id="RMI39843.1"/>
    </source>
</evidence>